<comment type="caution">
    <text evidence="1">The sequence shown here is derived from an EMBL/GenBank/DDBJ whole genome shotgun (WGS) entry which is preliminary data.</text>
</comment>
<dbReference type="EMBL" id="AJLO02000041">
    <property type="protein sequence ID" value="KOE97590.1"/>
    <property type="molecule type" value="Genomic_DNA"/>
</dbReference>
<reference evidence="1 2" key="1">
    <citation type="journal article" date="2012" name="J. Bacteriol.">
        <title>Genome sequence of a novel nicotine-degrading strain, Pseudomonas geniculata N1.</title>
        <authorList>
            <person name="Tang H."/>
            <person name="Yu H."/>
            <person name="Tai C."/>
            <person name="Huang K."/>
            <person name="Liu Y."/>
            <person name="Wang L."/>
            <person name="Yao Y."/>
            <person name="Wu G."/>
            <person name="Xu P."/>
        </authorList>
    </citation>
    <scope>NUCLEOTIDE SEQUENCE [LARGE SCALE GENOMIC DNA]</scope>
    <source>
        <strain evidence="1 2">N1</strain>
    </source>
</reference>
<dbReference type="AlphaFoldDB" id="A0A0L8A5L2"/>
<name>A0A0L8A5L2_9GAMM</name>
<protein>
    <recommendedName>
        <fullName evidence="3">Excisionase</fullName>
    </recommendedName>
</protein>
<organism evidence="1 2">
    <name type="scientific">Stenotrophomonas geniculata N1</name>
    <dbReference type="NCBI Taxonomy" id="1167641"/>
    <lineage>
        <taxon>Bacteria</taxon>
        <taxon>Pseudomonadati</taxon>
        <taxon>Pseudomonadota</taxon>
        <taxon>Gammaproteobacteria</taxon>
        <taxon>Lysobacterales</taxon>
        <taxon>Lysobacteraceae</taxon>
        <taxon>Stenotrophomonas</taxon>
    </lineage>
</organism>
<evidence type="ECO:0000313" key="1">
    <source>
        <dbReference type="EMBL" id="KOE97590.1"/>
    </source>
</evidence>
<proteinExistence type="predicted"/>
<accession>A0A0L8A5L2</accession>
<evidence type="ECO:0008006" key="3">
    <source>
        <dbReference type="Google" id="ProtNLM"/>
    </source>
</evidence>
<dbReference type="Proteomes" id="UP000036890">
    <property type="component" value="Unassembled WGS sequence"/>
</dbReference>
<evidence type="ECO:0000313" key="2">
    <source>
        <dbReference type="Proteomes" id="UP000036890"/>
    </source>
</evidence>
<gene>
    <name evidence="1" type="ORF">W7K_19090</name>
</gene>
<sequence>MDTYGHRDFRPFIPECAKVGIGRSKAYELAKAGLLETVNIGTRRFVYLDSLYTLPARLAAASTEVAA</sequence>